<accession>A0AAD4NIX5</accession>
<sequence length="243" mass="27733">MAGVCNDNDAMVLVDHVDGISTLSICRLCTLIIAEDRQGGGKVIDEEDREELFVKPLYTYYCRRCSQMSLIVDCPLNRMPLRKRDGARVIDSKWCVAKLFMENGETVYVRRPEGLEQQYRKNCKKCAVPIFYQHPFNLSVTFIFKNAILSAKETGGISDKNEEEKAKKLVVSKLVRNQGKVGSVTVSTVEEDEEEMEAREANESYSMNARIVEQQMKRKGMMQNRFSETVELPAKKQKRGTLL</sequence>
<dbReference type="InterPro" id="IPR029704">
    <property type="entry name" value="STEEP-like"/>
</dbReference>
<dbReference type="GO" id="GO:0005737">
    <property type="term" value="C:cytoplasm"/>
    <property type="evidence" value="ECO:0007669"/>
    <property type="project" value="GOC"/>
</dbReference>
<keyword evidence="6" id="KW-1185">Reference proteome</keyword>
<comment type="similarity">
    <text evidence="1">Belongs to the STEEP1 family.</text>
</comment>
<protein>
    <recommendedName>
        <fullName evidence="2">STING ER exit protein</fullName>
    </recommendedName>
</protein>
<evidence type="ECO:0000256" key="1">
    <source>
        <dbReference type="ARBA" id="ARBA00024205"/>
    </source>
</evidence>
<evidence type="ECO:0000256" key="3">
    <source>
        <dbReference type="SAM" id="MobiDB-lite"/>
    </source>
</evidence>
<dbReference type="GO" id="GO:0090158">
    <property type="term" value="P:endoplasmic reticulum membrane organization"/>
    <property type="evidence" value="ECO:0007669"/>
    <property type="project" value="TreeGrafter"/>
</dbReference>
<dbReference type="PANTHER" id="PTHR46355">
    <property type="entry name" value="UPF0428 PROTEIN CXORF56"/>
    <property type="match status" value="1"/>
</dbReference>
<dbReference type="Pfam" id="PF25809">
    <property type="entry name" value="STEEP1"/>
    <property type="match status" value="1"/>
</dbReference>
<evidence type="ECO:0000259" key="4">
    <source>
        <dbReference type="Pfam" id="PF25809"/>
    </source>
</evidence>
<comment type="caution">
    <text evidence="5">The sequence shown here is derived from an EMBL/GenBank/DDBJ whole genome shotgun (WGS) entry which is preliminary data.</text>
</comment>
<feature type="region of interest" description="Disordered" evidence="3">
    <location>
        <begin position="217"/>
        <end position="243"/>
    </location>
</feature>
<reference evidence="5" key="1">
    <citation type="submission" date="2022-01" db="EMBL/GenBank/DDBJ databases">
        <title>Genome Sequence Resource for Two Populations of Ditylenchus destructor, the Migratory Endoparasitic Phytonematode.</title>
        <authorList>
            <person name="Zhang H."/>
            <person name="Lin R."/>
            <person name="Xie B."/>
        </authorList>
    </citation>
    <scope>NUCLEOTIDE SEQUENCE</scope>
    <source>
        <strain evidence="5">BazhouSP</strain>
    </source>
</reference>
<dbReference type="Proteomes" id="UP001201812">
    <property type="component" value="Unassembled WGS sequence"/>
</dbReference>
<evidence type="ECO:0000313" key="6">
    <source>
        <dbReference type="Proteomes" id="UP001201812"/>
    </source>
</evidence>
<organism evidence="5 6">
    <name type="scientific">Ditylenchus destructor</name>
    <dbReference type="NCBI Taxonomy" id="166010"/>
    <lineage>
        <taxon>Eukaryota</taxon>
        <taxon>Metazoa</taxon>
        <taxon>Ecdysozoa</taxon>
        <taxon>Nematoda</taxon>
        <taxon>Chromadorea</taxon>
        <taxon>Rhabditida</taxon>
        <taxon>Tylenchina</taxon>
        <taxon>Tylenchomorpha</taxon>
        <taxon>Sphaerularioidea</taxon>
        <taxon>Anguinidae</taxon>
        <taxon>Anguininae</taxon>
        <taxon>Ditylenchus</taxon>
    </lineage>
</organism>
<dbReference type="PANTHER" id="PTHR46355:SF1">
    <property type="entry name" value="STING ER EXIT PROTEIN"/>
    <property type="match status" value="1"/>
</dbReference>
<proteinExistence type="inferred from homology"/>
<dbReference type="InterPro" id="IPR057965">
    <property type="entry name" value="STEEP1_dom"/>
</dbReference>
<name>A0AAD4NIX5_9BILA</name>
<evidence type="ECO:0000256" key="2">
    <source>
        <dbReference type="ARBA" id="ARBA00024237"/>
    </source>
</evidence>
<gene>
    <name evidence="5" type="ORF">DdX_01264</name>
</gene>
<dbReference type="EMBL" id="JAKKPZ010000001">
    <property type="protein sequence ID" value="KAI1729046.1"/>
    <property type="molecule type" value="Genomic_DNA"/>
</dbReference>
<feature type="domain" description="STEEP1" evidence="4">
    <location>
        <begin position="55"/>
        <end position="154"/>
    </location>
</feature>
<dbReference type="GO" id="GO:0006888">
    <property type="term" value="P:endoplasmic reticulum to Golgi vesicle-mediated transport"/>
    <property type="evidence" value="ECO:0007669"/>
    <property type="project" value="TreeGrafter"/>
</dbReference>
<evidence type="ECO:0000313" key="5">
    <source>
        <dbReference type="EMBL" id="KAI1729046.1"/>
    </source>
</evidence>
<dbReference type="AlphaFoldDB" id="A0AAD4NIX5"/>